<organism evidence="2 3">
    <name type="scientific">Colletotrichum tofieldiae</name>
    <dbReference type="NCBI Taxonomy" id="708197"/>
    <lineage>
        <taxon>Eukaryota</taxon>
        <taxon>Fungi</taxon>
        <taxon>Dikarya</taxon>
        <taxon>Ascomycota</taxon>
        <taxon>Pezizomycotina</taxon>
        <taxon>Sordariomycetes</taxon>
        <taxon>Hypocreomycetidae</taxon>
        <taxon>Glomerellales</taxon>
        <taxon>Glomerellaceae</taxon>
        <taxon>Colletotrichum</taxon>
        <taxon>Colletotrichum spaethianum species complex</taxon>
    </lineage>
</organism>
<evidence type="ECO:0000313" key="2">
    <source>
        <dbReference type="EMBL" id="KZL68825.1"/>
    </source>
</evidence>
<accession>A0A166R6I1</accession>
<gene>
    <name evidence="2" type="ORF">CT0861_07082</name>
</gene>
<reference evidence="2 3" key="1">
    <citation type="submission" date="2015-06" db="EMBL/GenBank/DDBJ databases">
        <title>Survival trade-offs in plant roots during colonization by closely related pathogenic and mutualistic fungi.</title>
        <authorList>
            <person name="Hacquard S."/>
            <person name="Kracher B."/>
            <person name="Hiruma K."/>
            <person name="Weinman A."/>
            <person name="Muench P."/>
            <person name="Garrido Oter R."/>
            <person name="Ver Loren van Themaat E."/>
            <person name="Dallerey J.-F."/>
            <person name="Damm U."/>
            <person name="Henrissat B."/>
            <person name="Lespinet O."/>
            <person name="Thon M."/>
            <person name="Kemen E."/>
            <person name="McHardy A.C."/>
            <person name="Schulze-Lefert P."/>
            <person name="O'Connell R.J."/>
        </authorList>
    </citation>
    <scope>NUCLEOTIDE SEQUENCE [LARGE SCALE GENOMIC DNA]</scope>
    <source>
        <strain evidence="2 3">0861</strain>
    </source>
</reference>
<dbReference type="Proteomes" id="UP000076552">
    <property type="component" value="Unassembled WGS sequence"/>
</dbReference>
<feature type="compositionally biased region" description="Acidic residues" evidence="1">
    <location>
        <begin position="66"/>
        <end position="75"/>
    </location>
</feature>
<dbReference type="AlphaFoldDB" id="A0A166R6I1"/>
<feature type="region of interest" description="Disordered" evidence="1">
    <location>
        <begin position="46"/>
        <end position="94"/>
    </location>
</feature>
<keyword evidence="3" id="KW-1185">Reference proteome</keyword>
<sequence length="94" mass="10612">MRHSSFFFFTVLVSGGLSISIPFKLPASLQSRDKIEARLIETNIPHSAITPKSILEHSIRPRDCEEPAEPEEPSEEERRKGAKRPSRPSRPSNC</sequence>
<feature type="compositionally biased region" description="Basic and acidic residues" evidence="1">
    <location>
        <begin position="54"/>
        <end position="65"/>
    </location>
</feature>
<evidence type="ECO:0000313" key="3">
    <source>
        <dbReference type="Proteomes" id="UP000076552"/>
    </source>
</evidence>
<dbReference type="EMBL" id="LFIV01000119">
    <property type="protein sequence ID" value="KZL68825.1"/>
    <property type="molecule type" value="Genomic_DNA"/>
</dbReference>
<name>A0A166R6I1_9PEZI</name>
<protein>
    <submittedName>
        <fullName evidence="2">Uncharacterized protein</fullName>
    </submittedName>
</protein>
<evidence type="ECO:0000256" key="1">
    <source>
        <dbReference type="SAM" id="MobiDB-lite"/>
    </source>
</evidence>
<proteinExistence type="predicted"/>
<comment type="caution">
    <text evidence="2">The sequence shown here is derived from an EMBL/GenBank/DDBJ whole genome shotgun (WGS) entry which is preliminary data.</text>
</comment>